<dbReference type="GO" id="GO:0034198">
    <property type="term" value="P:cellular response to amino acid starvation"/>
    <property type="evidence" value="ECO:0007669"/>
    <property type="project" value="TreeGrafter"/>
</dbReference>
<accession>A0A8C4WSG9</accession>
<reference evidence="3" key="2">
    <citation type="submission" date="2025-09" db="UniProtKB">
        <authorList>
            <consortium name="Ensembl"/>
        </authorList>
    </citation>
    <scope>IDENTIFICATION</scope>
</reference>
<dbReference type="GO" id="GO:0005765">
    <property type="term" value="C:lysosomal membrane"/>
    <property type="evidence" value="ECO:0007669"/>
    <property type="project" value="TreeGrafter"/>
</dbReference>
<dbReference type="Pfam" id="PF00610">
    <property type="entry name" value="DEP"/>
    <property type="match status" value="1"/>
</dbReference>
<dbReference type="Pfam" id="PF19418">
    <property type="entry name" value="DEPDC5_CTD"/>
    <property type="match status" value="1"/>
</dbReference>
<dbReference type="Gene3D" id="1.10.10.10">
    <property type="entry name" value="Winged helix-like DNA-binding domain superfamily/Winged helix DNA-binding domain"/>
    <property type="match status" value="1"/>
</dbReference>
<evidence type="ECO:0000313" key="3">
    <source>
        <dbReference type="Ensembl" id="ENSEBUP00000009773.1"/>
    </source>
</evidence>
<feature type="region of interest" description="Disordered" evidence="1">
    <location>
        <begin position="847"/>
        <end position="870"/>
    </location>
</feature>
<feature type="compositionally biased region" description="Low complexity" evidence="1">
    <location>
        <begin position="488"/>
        <end position="497"/>
    </location>
</feature>
<name>A0A8C4WSG9_EPTBU</name>
<dbReference type="GO" id="GO:0035556">
    <property type="term" value="P:intracellular signal transduction"/>
    <property type="evidence" value="ECO:0007669"/>
    <property type="project" value="InterPro"/>
</dbReference>
<feature type="region of interest" description="Disordered" evidence="1">
    <location>
        <begin position="1"/>
        <end position="58"/>
    </location>
</feature>
<proteinExistence type="predicted"/>
<evidence type="ECO:0000259" key="2">
    <source>
        <dbReference type="PROSITE" id="PS50186"/>
    </source>
</evidence>
<feature type="region of interest" description="Disordered" evidence="1">
    <location>
        <begin position="451"/>
        <end position="500"/>
    </location>
</feature>
<sequence length="930" mass="103192">MEDNTRKPAMPAAPTPTSAPRGPPKGYPASAKMTTSSVKTSSLLRPDDDRLPASTPFLSSSCREDLSPIIATSVVGGNSLRRLLTSSSSEKSSPPLADPIDYQSPPVVPSFCCTVGVDWKSLTTPACLPLTTDYYPSKHALQTDYTEGCYDLLPDSFDADRSEDGGVCRLSTQQVFEEFVSQRLMQGYQLIVPPKLRSLASGSKVVGSSPRYSKGMLPRGEEDEERELWLSMGRSMHKVSFKDKKVSVTRYLPKHPCEPAQLPYHYNLCAHYSDNEFLHCWVEFCHERIEEYKWNYLDQYICAAGSEDFSLIESLKFWRTRFLLLPAATAVTRRISEGEERCDLYTGRGEEEELQLLDAFIRFLEGLNRMRRRHRSDRTLRRFQDGLNRHPLSRSLSGPSSTHLPEPALAAFRKGTSALAALLEIEASQRIEDDRHGSAVLGKLSASDIVGSVPGQETARKPAIDGPGATPGSDGANAGGGVFKHGPGSTDGTSTSGAPADILSSSSTLMDILEAMKHPITGLQFLPEQKCLPSNCFVSAEAVYWLINTVDGVPSKHVAIDILQKMLDEKLICHASGDTLRAFIFGFYLYRVTPTKDADKAGRGVSTMPCDPATFQKRWFEVAFHTEEWLHPDVPVFLLPLLPSRPASYTSRHSSFSRSFGGRSQVAALLGSVVPEQKTVTLDVDVNNRSDRLEWCSCYYHGQFHPSAAFEIKLQWMVSTPAVLFDMVQGWCRKATSCGLHLVPALDGPFALPSFLYGDPLRAPLFIPLNITCLIPEGSENIFSGFDPETFVDRMQLFQEAILLRFGFIQDKYSASAFNFPAENKPQFIHLTGVAFAQLPYCKRKLASGQSRRRRNSSNANTPTVPPDEKFGFHWTSNSMLSKSWRSAATGDDKFAERLLRSLVEFCTNKDDQLVIFWQGCLDKVQPDAP</sequence>
<evidence type="ECO:0000256" key="1">
    <source>
        <dbReference type="SAM" id="MobiDB-lite"/>
    </source>
</evidence>
<dbReference type="PROSITE" id="PS50186">
    <property type="entry name" value="DEP"/>
    <property type="match status" value="1"/>
</dbReference>
<dbReference type="InterPro" id="IPR045838">
    <property type="entry name" value="DEPDC5_CTD"/>
</dbReference>
<dbReference type="Proteomes" id="UP000694388">
    <property type="component" value="Unplaced"/>
</dbReference>
<dbReference type="InterPro" id="IPR027244">
    <property type="entry name" value="IML1"/>
</dbReference>
<dbReference type="OMA" id="YTERISH"/>
<evidence type="ECO:0000313" key="4">
    <source>
        <dbReference type="Proteomes" id="UP000694388"/>
    </source>
</evidence>
<dbReference type="GO" id="GO:1990130">
    <property type="term" value="C:GATOR1 complex"/>
    <property type="evidence" value="ECO:0007669"/>
    <property type="project" value="TreeGrafter"/>
</dbReference>
<feature type="compositionally biased region" description="Basic residues" evidence="1">
    <location>
        <begin position="847"/>
        <end position="856"/>
    </location>
</feature>
<dbReference type="PANTHER" id="PTHR13179:SF8">
    <property type="entry name" value="GATOR COMPLEX PROTEIN DEPDC5"/>
    <property type="match status" value="1"/>
</dbReference>
<dbReference type="AlphaFoldDB" id="A0A8C4WSG9"/>
<dbReference type="InterPro" id="IPR036388">
    <property type="entry name" value="WH-like_DNA-bd_sf"/>
</dbReference>
<feature type="compositionally biased region" description="Low complexity" evidence="1">
    <location>
        <begin position="8"/>
        <end position="20"/>
    </location>
</feature>
<dbReference type="GO" id="GO:0010508">
    <property type="term" value="P:positive regulation of autophagy"/>
    <property type="evidence" value="ECO:0007669"/>
    <property type="project" value="TreeGrafter"/>
</dbReference>
<dbReference type="Ensembl" id="ENSEBUT00000010304.1">
    <property type="protein sequence ID" value="ENSEBUP00000009773.1"/>
    <property type="gene ID" value="ENSEBUG00000006279.1"/>
</dbReference>
<feature type="compositionally biased region" description="Polar residues" evidence="1">
    <location>
        <begin position="32"/>
        <end position="43"/>
    </location>
</feature>
<keyword evidence="4" id="KW-1185">Reference proteome</keyword>
<dbReference type="GeneTree" id="ENSGT00390000016559"/>
<dbReference type="PANTHER" id="PTHR13179">
    <property type="entry name" value="DEP DOMAIN CONTAINING PROTEIN 5"/>
    <property type="match status" value="1"/>
</dbReference>
<dbReference type="CDD" id="cd04449">
    <property type="entry name" value="DEP_DEPDC5-like"/>
    <property type="match status" value="1"/>
</dbReference>
<protein>
    <submittedName>
        <fullName evidence="3">DEP domain containing 5, GATOR1 subcomplex subunit</fullName>
    </submittedName>
</protein>
<dbReference type="SMART" id="SM00049">
    <property type="entry name" value="DEP"/>
    <property type="match status" value="1"/>
</dbReference>
<feature type="domain" description="DEP" evidence="2">
    <location>
        <begin position="535"/>
        <end position="594"/>
    </location>
</feature>
<organism evidence="3 4">
    <name type="scientific">Eptatretus burgeri</name>
    <name type="common">Inshore hagfish</name>
    <dbReference type="NCBI Taxonomy" id="7764"/>
    <lineage>
        <taxon>Eukaryota</taxon>
        <taxon>Metazoa</taxon>
        <taxon>Chordata</taxon>
        <taxon>Craniata</taxon>
        <taxon>Vertebrata</taxon>
        <taxon>Cyclostomata</taxon>
        <taxon>Myxini</taxon>
        <taxon>Myxiniformes</taxon>
        <taxon>Myxinidae</taxon>
        <taxon>Eptatretinae</taxon>
        <taxon>Eptatretus</taxon>
    </lineage>
</organism>
<dbReference type="GO" id="GO:1904262">
    <property type="term" value="P:negative regulation of TORC1 signaling"/>
    <property type="evidence" value="ECO:0007669"/>
    <property type="project" value="TreeGrafter"/>
</dbReference>
<reference evidence="3" key="1">
    <citation type="submission" date="2025-08" db="UniProtKB">
        <authorList>
            <consortium name="Ensembl"/>
        </authorList>
    </citation>
    <scope>IDENTIFICATION</scope>
</reference>
<dbReference type="SUPFAM" id="SSF46785">
    <property type="entry name" value="Winged helix' DNA-binding domain"/>
    <property type="match status" value="1"/>
</dbReference>
<dbReference type="InterPro" id="IPR000591">
    <property type="entry name" value="DEP_dom"/>
</dbReference>
<dbReference type="InterPro" id="IPR036390">
    <property type="entry name" value="WH_DNA-bd_sf"/>
</dbReference>
<dbReference type="GO" id="GO:0005096">
    <property type="term" value="F:GTPase activator activity"/>
    <property type="evidence" value="ECO:0007669"/>
    <property type="project" value="InterPro"/>
</dbReference>